<sequence>MTTFNFDDNTWYSIQNKAFPNTSISAFSELVAPGNESALRDVATNATDPGQQFQFFRANVSPSTFLVRSNGPGSSLYLGAQNPISDQVASDTSPVMRPTTLFPNDLSVLWNVTPWGDGYYYLTNYANGSKLRLMVQSGPEDDSAGTMGRTLYVWSSYNTMPDNYRFNFTKLGKEIDNPSFSFAQTPTAALETTAAPSGSSAEYSSMSSAPPRSITPASTTTAPAVSAAAKSAHGISSGAIAGISIGSVATVAILVAVIAFLFVRRRRKRQLSERLLETSGQVHPGLVGPHEMLVPSPNVREVDGTQLAGELPGLRDAGELDGTSGTAAAELHGSNAGHELDVRRNGQD</sequence>
<evidence type="ECO:0000256" key="1">
    <source>
        <dbReference type="SAM" id="MobiDB-lite"/>
    </source>
</evidence>
<feature type="compositionally biased region" description="Basic and acidic residues" evidence="1">
    <location>
        <begin position="338"/>
        <end position="348"/>
    </location>
</feature>
<keyword evidence="2" id="KW-0812">Transmembrane</keyword>
<name>A0A9P4IMG0_9PEZI</name>
<feature type="region of interest" description="Disordered" evidence="1">
    <location>
        <begin position="311"/>
        <end position="348"/>
    </location>
</feature>
<evidence type="ECO:0000256" key="2">
    <source>
        <dbReference type="SAM" id="Phobius"/>
    </source>
</evidence>
<dbReference type="OrthoDB" id="4158815at2759"/>
<dbReference type="Gene3D" id="2.80.10.50">
    <property type="match status" value="1"/>
</dbReference>
<proteinExistence type="predicted"/>
<dbReference type="InterPro" id="IPR035992">
    <property type="entry name" value="Ricin_B-like_lectins"/>
</dbReference>
<dbReference type="PANTHER" id="PTHR16861">
    <property type="entry name" value="GLYCOPROTEIN 38"/>
    <property type="match status" value="1"/>
</dbReference>
<dbReference type="AlphaFoldDB" id="A0A9P4IMG0"/>
<keyword evidence="2" id="KW-1133">Transmembrane helix</keyword>
<feature type="transmembrane region" description="Helical" evidence="2">
    <location>
        <begin position="239"/>
        <end position="263"/>
    </location>
</feature>
<evidence type="ECO:0000313" key="4">
    <source>
        <dbReference type="Proteomes" id="UP000799772"/>
    </source>
</evidence>
<reference evidence="3" key="1">
    <citation type="journal article" date="2020" name="Stud. Mycol.">
        <title>101 Dothideomycetes genomes: a test case for predicting lifestyles and emergence of pathogens.</title>
        <authorList>
            <person name="Haridas S."/>
            <person name="Albert R."/>
            <person name="Binder M."/>
            <person name="Bloem J."/>
            <person name="Labutti K."/>
            <person name="Salamov A."/>
            <person name="Andreopoulos B."/>
            <person name="Baker S."/>
            <person name="Barry K."/>
            <person name="Bills G."/>
            <person name="Bluhm B."/>
            <person name="Cannon C."/>
            <person name="Castanera R."/>
            <person name="Culley D."/>
            <person name="Daum C."/>
            <person name="Ezra D."/>
            <person name="Gonzalez J."/>
            <person name="Henrissat B."/>
            <person name="Kuo A."/>
            <person name="Liang C."/>
            <person name="Lipzen A."/>
            <person name="Lutzoni F."/>
            <person name="Magnuson J."/>
            <person name="Mondo S."/>
            <person name="Nolan M."/>
            <person name="Ohm R."/>
            <person name="Pangilinan J."/>
            <person name="Park H.-J."/>
            <person name="Ramirez L."/>
            <person name="Alfaro M."/>
            <person name="Sun H."/>
            <person name="Tritt A."/>
            <person name="Yoshinaga Y."/>
            <person name="Zwiers L.-H."/>
            <person name="Turgeon B."/>
            <person name="Goodwin S."/>
            <person name="Spatafora J."/>
            <person name="Crous P."/>
            <person name="Grigoriev I."/>
        </authorList>
    </citation>
    <scope>NUCLEOTIDE SEQUENCE</scope>
    <source>
        <strain evidence="3">CBS 133067</strain>
    </source>
</reference>
<protein>
    <submittedName>
        <fullName evidence="3">Uncharacterized protein</fullName>
    </submittedName>
</protein>
<dbReference type="EMBL" id="ML978123">
    <property type="protein sequence ID" value="KAF2102094.1"/>
    <property type="molecule type" value="Genomic_DNA"/>
</dbReference>
<keyword evidence="4" id="KW-1185">Reference proteome</keyword>
<dbReference type="SUPFAM" id="SSF50370">
    <property type="entry name" value="Ricin B-like lectins"/>
    <property type="match status" value="1"/>
</dbReference>
<feature type="region of interest" description="Disordered" evidence="1">
    <location>
        <begin position="191"/>
        <end position="218"/>
    </location>
</feature>
<evidence type="ECO:0000313" key="3">
    <source>
        <dbReference type="EMBL" id="KAF2102094.1"/>
    </source>
</evidence>
<dbReference type="PANTHER" id="PTHR16861:SF4">
    <property type="entry name" value="SH3 DOMAIN PROTEIN (AFU_ORTHOLOGUE AFUA_1G13610)"/>
    <property type="match status" value="1"/>
</dbReference>
<organism evidence="3 4">
    <name type="scientific">Rhizodiscina lignyota</name>
    <dbReference type="NCBI Taxonomy" id="1504668"/>
    <lineage>
        <taxon>Eukaryota</taxon>
        <taxon>Fungi</taxon>
        <taxon>Dikarya</taxon>
        <taxon>Ascomycota</taxon>
        <taxon>Pezizomycotina</taxon>
        <taxon>Dothideomycetes</taxon>
        <taxon>Pleosporomycetidae</taxon>
        <taxon>Aulographales</taxon>
        <taxon>Rhizodiscinaceae</taxon>
        <taxon>Rhizodiscina</taxon>
    </lineage>
</organism>
<comment type="caution">
    <text evidence="3">The sequence shown here is derived from an EMBL/GenBank/DDBJ whole genome shotgun (WGS) entry which is preliminary data.</text>
</comment>
<gene>
    <name evidence="3" type="ORF">NA57DRAFT_54025</name>
</gene>
<dbReference type="CDD" id="cd12087">
    <property type="entry name" value="TM_EGFR-like"/>
    <property type="match status" value="1"/>
</dbReference>
<accession>A0A9P4IMG0</accession>
<dbReference type="Proteomes" id="UP000799772">
    <property type="component" value="Unassembled WGS sequence"/>
</dbReference>
<keyword evidence="2" id="KW-0472">Membrane</keyword>